<dbReference type="InterPro" id="IPR040256">
    <property type="entry name" value="At4g02000-like"/>
</dbReference>
<dbReference type="PANTHER" id="PTHR31286:SF180">
    <property type="entry name" value="OS10G0362600 PROTEIN"/>
    <property type="match status" value="1"/>
</dbReference>
<dbReference type="EMBL" id="JAGFBR010000006">
    <property type="protein sequence ID" value="KAH0465205.1"/>
    <property type="molecule type" value="Genomic_DNA"/>
</dbReference>
<evidence type="ECO:0000256" key="2">
    <source>
        <dbReference type="SAM" id="Phobius"/>
    </source>
</evidence>
<evidence type="ECO:0000313" key="4">
    <source>
        <dbReference type="Proteomes" id="UP000775213"/>
    </source>
</evidence>
<feature type="region of interest" description="Disordered" evidence="1">
    <location>
        <begin position="282"/>
        <end position="333"/>
    </location>
</feature>
<organism evidence="3 4">
    <name type="scientific">Dendrobium chrysotoxum</name>
    <name type="common">Orchid</name>
    <dbReference type="NCBI Taxonomy" id="161865"/>
    <lineage>
        <taxon>Eukaryota</taxon>
        <taxon>Viridiplantae</taxon>
        <taxon>Streptophyta</taxon>
        <taxon>Embryophyta</taxon>
        <taxon>Tracheophyta</taxon>
        <taxon>Spermatophyta</taxon>
        <taxon>Magnoliopsida</taxon>
        <taxon>Liliopsida</taxon>
        <taxon>Asparagales</taxon>
        <taxon>Orchidaceae</taxon>
        <taxon>Epidendroideae</taxon>
        <taxon>Malaxideae</taxon>
        <taxon>Dendrobiinae</taxon>
        <taxon>Dendrobium</taxon>
    </lineage>
</organism>
<dbReference type="Proteomes" id="UP000775213">
    <property type="component" value="Unassembled WGS sequence"/>
</dbReference>
<sequence>MYDLNVIQIAEEVLLLGPIFLGILVVFLFALMLLFGLLGVYWCYVAGCSLLVLVVGSLLLLVLFWWDGVVGCVVVWLVQSCGVAVLGVVVFSAFGCVVSSSVCYWWSYWLVDVLFVLTRDTYQVKFRFCSTELEVSKHNNWAFDFLLDAMGRKKNQPIRFGSLVSKVDDPQSSGVAEQSLVVDGLCTTGGENDNFRKPFFIEIESCTSAFDEHFDVAKVSLDNRAYQQRAVYWMVSREKGTSGENNGFNTSSKALLKPSYSITYKIAAKAFAAKANTADMQRNAGGRAGSRQQRGRSGSFSRGARRRPGRSGQLRRARGQGSGSWAGRGQPGQLSKWSTDFDLFSECPFGPLGIVFPHLRAHLFDKSILFTLASLFGKPLYTDIIAAMLSRPSITRVLVELDVTQQFPYSVWNESNGCGYYQ</sequence>
<feature type="transmembrane region" description="Helical" evidence="2">
    <location>
        <begin position="73"/>
        <end position="94"/>
    </location>
</feature>
<accession>A0AAV7HAQ4</accession>
<keyword evidence="2" id="KW-1133">Transmembrane helix</keyword>
<proteinExistence type="predicted"/>
<feature type="compositionally biased region" description="Basic residues" evidence="1">
    <location>
        <begin position="303"/>
        <end position="318"/>
    </location>
</feature>
<feature type="compositionally biased region" description="Low complexity" evidence="1">
    <location>
        <begin position="282"/>
        <end position="302"/>
    </location>
</feature>
<gene>
    <name evidence="3" type="ORF">IEQ34_005308</name>
</gene>
<dbReference type="PANTHER" id="PTHR31286">
    <property type="entry name" value="GLYCINE-RICH CELL WALL STRUCTURAL PROTEIN 1.8-LIKE"/>
    <property type="match status" value="1"/>
</dbReference>
<feature type="transmembrane region" description="Helical" evidence="2">
    <location>
        <begin position="44"/>
        <end position="66"/>
    </location>
</feature>
<evidence type="ECO:0000256" key="1">
    <source>
        <dbReference type="SAM" id="MobiDB-lite"/>
    </source>
</evidence>
<comment type="caution">
    <text evidence="3">The sequence shown here is derived from an EMBL/GenBank/DDBJ whole genome shotgun (WGS) entry which is preliminary data.</text>
</comment>
<keyword evidence="2" id="KW-0812">Transmembrane</keyword>
<feature type="compositionally biased region" description="Gly residues" evidence="1">
    <location>
        <begin position="320"/>
        <end position="330"/>
    </location>
</feature>
<dbReference type="AlphaFoldDB" id="A0AAV7HAQ4"/>
<keyword evidence="2" id="KW-0472">Membrane</keyword>
<feature type="transmembrane region" description="Helical" evidence="2">
    <location>
        <begin position="12"/>
        <end position="38"/>
    </location>
</feature>
<keyword evidence="4" id="KW-1185">Reference proteome</keyword>
<name>A0AAV7HAQ4_DENCH</name>
<protein>
    <submittedName>
        <fullName evidence="3">Uncharacterized protein</fullName>
    </submittedName>
</protein>
<reference evidence="3 4" key="1">
    <citation type="journal article" date="2021" name="Hortic Res">
        <title>Chromosome-scale assembly of the Dendrobium chrysotoxum genome enhances the understanding of orchid evolution.</title>
        <authorList>
            <person name="Zhang Y."/>
            <person name="Zhang G.Q."/>
            <person name="Zhang D."/>
            <person name="Liu X.D."/>
            <person name="Xu X.Y."/>
            <person name="Sun W.H."/>
            <person name="Yu X."/>
            <person name="Zhu X."/>
            <person name="Wang Z.W."/>
            <person name="Zhao X."/>
            <person name="Zhong W.Y."/>
            <person name="Chen H."/>
            <person name="Yin W.L."/>
            <person name="Huang T."/>
            <person name="Niu S.C."/>
            <person name="Liu Z.J."/>
        </authorList>
    </citation>
    <scope>NUCLEOTIDE SEQUENCE [LARGE SCALE GENOMIC DNA]</scope>
    <source>
        <strain evidence="3">Lindl</strain>
    </source>
</reference>
<evidence type="ECO:0000313" key="3">
    <source>
        <dbReference type="EMBL" id="KAH0465205.1"/>
    </source>
</evidence>